<dbReference type="EMBL" id="JABERL010000056">
    <property type="protein sequence ID" value="NNH78813.1"/>
    <property type="molecule type" value="Genomic_DNA"/>
</dbReference>
<accession>A0A7Y2WCH4</accession>
<dbReference type="AlphaFoldDB" id="A0A7Y2WCH4"/>
<gene>
    <name evidence="1" type="ORF">HLH17_14405</name>
</gene>
<sequence length="103" mass="12154">MSINFFEQRYEDLVIDLNIHFLGFAFPESVPIPLILTEEEFKTSCFANTNERILSFDDFKSMMIDHLIGGNGIELEDLEWSKIEITYNQLKENIEYLKKVQKN</sequence>
<proteinExistence type="predicted"/>
<name>A0A7Y2WCH4_9GAMM</name>
<comment type="caution">
    <text evidence="1">The sequence shown here is derived from an EMBL/GenBank/DDBJ whole genome shotgun (WGS) entry which is preliminary data.</text>
</comment>
<organism evidence="1 2">
    <name type="scientific">Acinetobacter terrae</name>
    <dbReference type="NCBI Taxonomy" id="2731247"/>
    <lineage>
        <taxon>Bacteria</taxon>
        <taxon>Pseudomonadati</taxon>
        <taxon>Pseudomonadota</taxon>
        <taxon>Gammaproteobacteria</taxon>
        <taxon>Moraxellales</taxon>
        <taxon>Moraxellaceae</taxon>
        <taxon>Acinetobacter</taxon>
        <taxon>Acinetobacter Taxon 24</taxon>
    </lineage>
</organism>
<dbReference type="Proteomes" id="UP000569202">
    <property type="component" value="Unassembled WGS sequence"/>
</dbReference>
<dbReference type="RefSeq" id="WP_171541008.1">
    <property type="nucleotide sequence ID" value="NZ_JABERL010000056.1"/>
</dbReference>
<evidence type="ECO:0000313" key="1">
    <source>
        <dbReference type="EMBL" id="NNH78813.1"/>
    </source>
</evidence>
<evidence type="ECO:0000313" key="2">
    <source>
        <dbReference type="Proteomes" id="UP000569202"/>
    </source>
</evidence>
<reference evidence="1 2" key="1">
    <citation type="submission" date="2020-04" db="EMBL/GenBank/DDBJ databases">
        <title>Acinetobacter Taxon 24.</title>
        <authorList>
            <person name="Nemec A."/>
            <person name="Radolfova-Krizova L."/>
            <person name="Higgins P.G."/>
            <person name="Spanelova P."/>
        </authorList>
    </citation>
    <scope>NUCLEOTIDE SEQUENCE [LARGE SCALE GENOMIC DNA]</scope>
    <source>
        <strain evidence="1 2">ANC 5380</strain>
    </source>
</reference>
<protein>
    <submittedName>
        <fullName evidence="1">Uncharacterized protein</fullName>
    </submittedName>
</protein>